<evidence type="ECO:0000256" key="4">
    <source>
        <dbReference type="ARBA" id="ARBA00022989"/>
    </source>
</evidence>
<comment type="caution">
    <text evidence="13">The sequence shown here is derived from an EMBL/GenBank/DDBJ whole genome shotgun (WGS) entry which is preliminary data.</text>
</comment>
<evidence type="ECO:0000259" key="12">
    <source>
        <dbReference type="PROSITE" id="PS50262"/>
    </source>
</evidence>
<protein>
    <recommendedName>
        <fullName evidence="12">G-protein coupled receptors family 1 profile domain-containing protein</fullName>
    </recommendedName>
</protein>
<evidence type="ECO:0000256" key="9">
    <source>
        <dbReference type="ARBA" id="ARBA00023180"/>
    </source>
</evidence>
<dbReference type="InterPro" id="IPR000276">
    <property type="entry name" value="GPCR_Rhodpsn"/>
</dbReference>
<dbReference type="PROSITE" id="PS50262">
    <property type="entry name" value="G_PROTEIN_RECEP_F1_2"/>
    <property type="match status" value="1"/>
</dbReference>
<evidence type="ECO:0000256" key="6">
    <source>
        <dbReference type="ARBA" id="ARBA00023136"/>
    </source>
</evidence>
<name>A0A8S3YXQ7_9EUPU</name>
<accession>A0A8S3YXQ7</accession>
<dbReference type="PANTHER" id="PTHR45695">
    <property type="entry name" value="LEUCOKININ RECEPTOR-RELATED"/>
    <property type="match status" value="1"/>
</dbReference>
<keyword evidence="5" id="KW-0297">G-protein coupled receptor</keyword>
<keyword evidence="7" id="KW-1015">Disulfide bond</keyword>
<keyword evidence="10" id="KW-0807">Transducer</keyword>
<dbReference type="OrthoDB" id="5987936at2759"/>
<evidence type="ECO:0000256" key="11">
    <source>
        <dbReference type="SAM" id="Phobius"/>
    </source>
</evidence>
<dbReference type="AlphaFoldDB" id="A0A8S3YXQ7"/>
<evidence type="ECO:0000256" key="3">
    <source>
        <dbReference type="ARBA" id="ARBA00022692"/>
    </source>
</evidence>
<dbReference type="Pfam" id="PF00001">
    <property type="entry name" value="7tm_1"/>
    <property type="match status" value="1"/>
</dbReference>
<reference evidence="13" key="1">
    <citation type="submission" date="2021-04" db="EMBL/GenBank/DDBJ databases">
        <authorList>
            <consortium name="Molecular Ecology Group"/>
        </authorList>
    </citation>
    <scope>NUCLEOTIDE SEQUENCE</scope>
</reference>
<dbReference type="EMBL" id="CAJHNH020001002">
    <property type="protein sequence ID" value="CAG5120998.1"/>
    <property type="molecule type" value="Genomic_DNA"/>
</dbReference>
<dbReference type="InterPro" id="IPR017452">
    <property type="entry name" value="GPCR_Rhodpsn_7TM"/>
</dbReference>
<organism evidence="13 14">
    <name type="scientific">Candidula unifasciata</name>
    <dbReference type="NCBI Taxonomy" id="100452"/>
    <lineage>
        <taxon>Eukaryota</taxon>
        <taxon>Metazoa</taxon>
        <taxon>Spiralia</taxon>
        <taxon>Lophotrochozoa</taxon>
        <taxon>Mollusca</taxon>
        <taxon>Gastropoda</taxon>
        <taxon>Heterobranchia</taxon>
        <taxon>Euthyneura</taxon>
        <taxon>Panpulmonata</taxon>
        <taxon>Eupulmonata</taxon>
        <taxon>Stylommatophora</taxon>
        <taxon>Helicina</taxon>
        <taxon>Helicoidea</taxon>
        <taxon>Geomitridae</taxon>
        <taxon>Candidula</taxon>
    </lineage>
</organism>
<feature type="transmembrane region" description="Helical" evidence="11">
    <location>
        <begin position="82"/>
        <end position="106"/>
    </location>
</feature>
<feature type="transmembrane region" description="Helical" evidence="11">
    <location>
        <begin position="118"/>
        <end position="145"/>
    </location>
</feature>
<dbReference type="PRINTS" id="PR00237">
    <property type="entry name" value="GPCRRHODOPSN"/>
</dbReference>
<evidence type="ECO:0000256" key="1">
    <source>
        <dbReference type="ARBA" id="ARBA00004651"/>
    </source>
</evidence>
<evidence type="ECO:0000256" key="7">
    <source>
        <dbReference type="ARBA" id="ARBA00023157"/>
    </source>
</evidence>
<dbReference type="Gene3D" id="1.20.1070.10">
    <property type="entry name" value="Rhodopsin 7-helix transmembrane proteins"/>
    <property type="match status" value="1"/>
</dbReference>
<gene>
    <name evidence="13" type="ORF">CUNI_LOCUS6556</name>
</gene>
<evidence type="ECO:0000256" key="2">
    <source>
        <dbReference type="ARBA" id="ARBA00022475"/>
    </source>
</evidence>
<dbReference type="Proteomes" id="UP000678393">
    <property type="component" value="Unassembled WGS sequence"/>
</dbReference>
<keyword evidence="3 11" id="KW-0812">Transmembrane</keyword>
<evidence type="ECO:0000256" key="5">
    <source>
        <dbReference type="ARBA" id="ARBA00023040"/>
    </source>
</evidence>
<dbReference type="SUPFAM" id="SSF81321">
    <property type="entry name" value="Family A G protein-coupled receptor-like"/>
    <property type="match status" value="1"/>
</dbReference>
<keyword evidence="2" id="KW-1003">Cell membrane</keyword>
<evidence type="ECO:0000256" key="10">
    <source>
        <dbReference type="ARBA" id="ARBA00023224"/>
    </source>
</evidence>
<keyword evidence="6 11" id="KW-0472">Membrane</keyword>
<feature type="domain" description="G-protein coupled receptors family 1 profile" evidence="12">
    <location>
        <begin position="98"/>
        <end position="155"/>
    </location>
</feature>
<evidence type="ECO:0000313" key="13">
    <source>
        <dbReference type="EMBL" id="CAG5120998.1"/>
    </source>
</evidence>
<dbReference type="GO" id="GO:0004930">
    <property type="term" value="F:G protein-coupled receptor activity"/>
    <property type="evidence" value="ECO:0007669"/>
    <property type="project" value="UniProtKB-KW"/>
</dbReference>
<keyword evidence="4 11" id="KW-1133">Transmembrane helix</keyword>
<evidence type="ECO:0000256" key="8">
    <source>
        <dbReference type="ARBA" id="ARBA00023170"/>
    </source>
</evidence>
<proteinExistence type="predicted"/>
<keyword evidence="14" id="KW-1185">Reference proteome</keyword>
<dbReference type="GO" id="GO:0005886">
    <property type="term" value="C:plasma membrane"/>
    <property type="evidence" value="ECO:0007669"/>
    <property type="project" value="UniProtKB-SubCell"/>
</dbReference>
<comment type="subcellular location">
    <subcellularLocation>
        <location evidence="1">Cell membrane</location>
        <topology evidence="1">Multi-pass membrane protein</topology>
    </subcellularLocation>
</comment>
<evidence type="ECO:0000313" key="14">
    <source>
        <dbReference type="Proteomes" id="UP000678393"/>
    </source>
</evidence>
<keyword evidence="8" id="KW-0675">Receptor</keyword>
<dbReference type="PANTHER" id="PTHR45695:SF23">
    <property type="entry name" value="GALANIN-LIKE G-PROTEIN COUPLED RECEPTOR NPR-9"/>
    <property type="match status" value="1"/>
</dbReference>
<keyword evidence="9" id="KW-0325">Glycoprotein</keyword>
<sequence>MEKMSYAEISFDDHGHEHQNDPAESEVSLSENSDFREQYLFNYDSFDVNLSSLDLSLFTVYDFGSVNNSSQITPALISRSRIVILSIFAVIFLVGLIGNALVIYTVSRYVTMRRVTYLYLLNLSVADILYLLVCLPTLSVSYLLVDWRFGRLFCK</sequence>